<dbReference type="Pfam" id="PF00732">
    <property type="entry name" value="GMC_oxred_N"/>
    <property type="match status" value="1"/>
</dbReference>
<dbReference type="EMBL" id="ML143407">
    <property type="protein sequence ID" value="TBU30292.1"/>
    <property type="molecule type" value="Genomic_DNA"/>
</dbReference>
<dbReference type="SUPFAM" id="SSF54373">
    <property type="entry name" value="FAD-linked reductases, C-terminal domain"/>
    <property type="match status" value="1"/>
</dbReference>
<keyword evidence="3" id="KW-0274">FAD</keyword>
<dbReference type="OrthoDB" id="269227at2759"/>
<dbReference type="InterPro" id="IPR007867">
    <property type="entry name" value="GMC_OxRtase_C"/>
</dbReference>
<name>A0A4Q9MUI7_9APHY</name>
<dbReference type="InterPro" id="IPR036188">
    <property type="entry name" value="FAD/NAD-bd_sf"/>
</dbReference>
<dbReference type="InterPro" id="IPR000172">
    <property type="entry name" value="GMC_OxRdtase_N"/>
</dbReference>
<protein>
    <submittedName>
        <fullName evidence="5">Alcohol oxidase-like protein</fullName>
    </submittedName>
</protein>
<dbReference type="Proteomes" id="UP000292957">
    <property type="component" value="Unassembled WGS sequence"/>
</dbReference>
<dbReference type="GO" id="GO:0050660">
    <property type="term" value="F:flavin adenine dinucleotide binding"/>
    <property type="evidence" value="ECO:0007669"/>
    <property type="project" value="InterPro"/>
</dbReference>
<organism evidence="5">
    <name type="scientific">Dichomitus squalens</name>
    <dbReference type="NCBI Taxonomy" id="114155"/>
    <lineage>
        <taxon>Eukaryota</taxon>
        <taxon>Fungi</taxon>
        <taxon>Dikarya</taxon>
        <taxon>Basidiomycota</taxon>
        <taxon>Agaricomycotina</taxon>
        <taxon>Agaricomycetes</taxon>
        <taxon>Polyporales</taxon>
        <taxon>Polyporaceae</taxon>
        <taxon>Dichomitus</taxon>
    </lineage>
</organism>
<keyword evidence="3" id="KW-0285">Flavoprotein</keyword>
<dbReference type="AlphaFoldDB" id="A0A4Q9MUI7"/>
<evidence type="ECO:0000313" key="5">
    <source>
        <dbReference type="EMBL" id="TBU30292.1"/>
    </source>
</evidence>
<comment type="similarity">
    <text evidence="2">Belongs to the GMC oxidoreductase family.</text>
</comment>
<dbReference type="PIRSF" id="PIRSF000137">
    <property type="entry name" value="Alcohol_oxidase"/>
    <property type="match status" value="1"/>
</dbReference>
<gene>
    <name evidence="5" type="ORF">BD311DRAFT_659342</name>
</gene>
<proteinExistence type="inferred from homology"/>
<comment type="cofactor">
    <cofactor evidence="1 3">
        <name>FAD</name>
        <dbReference type="ChEBI" id="CHEBI:57692"/>
    </cofactor>
</comment>
<evidence type="ECO:0000259" key="4">
    <source>
        <dbReference type="PROSITE" id="PS00624"/>
    </source>
</evidence>
<evidence type="ECO:0000256" key="2">
    <source>
        <dbReference type="ARBA" id="ARBA00010790"/>
    </source>
</evidence>
<dbReference type="InterPro" id="IPR012132">
    <property type="entry name" value="GMC_OxRdtase"/>
</dbReference>
<feature type="domain" description="Glucose-methanol-choline oxidoreductase N-terminal" evidence="4">
    <location>
        <begin position="279"/>
        <end position="293"/>
    </location>
</feature>
<dbReference type="PANTHER" id="PTHR11552">
    <property type="entry name" value="GLUCOSE-METHANOL-CHOLINE GMC OXIDOREDUCTASE"/>
    <property type="match status" value="1"/>
</dbReference>
<dbReference type="PROSITE" id="PS00624">
    <property type="entry name" value="GMC_OXRED_2"/>
    <property type="match status" value="1"/>
</dbReference>
<dbReference type="GO" id="GO:0016614">
    <property type="term" value="F:oxidoreductase activity, acting on CH-OH group of donors"/>
    <property type="evidence" value="ECO:0007669"/>
    <property type="project" value="InterPro"/>
</dbReference>
<reference evidence="5" key="1">
    <citation type="submission" date="2019-01" db="EMBL/GenBank/DDBJ databases">
        <title>Draft genome sequences of three monokaryotic isolates of the white-rot basidiomycete fungus Dichomitus squalens.</title>
        <authorList>
            <consortium name="DOE Joint Genome Institute"/>
            <person name="Lopez S.C."/>
            <person name="Andreopoulos B."/>
            <person name="Pangilinan J."/>
            <person name="Lipzen A."/>
            <person name="Riley R."/>
            <person name="Ahrendt S."/>
            <person name="Ng V."/>
            <person name="Barry K."/>
            <person name="Daum C."/>
            <person name="Grigoriev I.V."/>
            <person name="Hilden K.S."/>
            <person name="Makela M.R."/>
            <person name="de Vries R.P."/>
        </authorList>
    </citation>
    <scope>NUCLEOTIDE SEQUENCE [LARGE SCALE GENOMIC DNA]</scope>
    <source>
        <strain evidence="5">OM18370.1</strain>
    </source>
</reference>
<feature type="binding site" evidence="3">
    <location>
        <position position="236"/>
    </location>
    <ligand>
        <name>FAD</name>
        <dbReference type="ChEBI" id="CHEBI:57692"/>
    </ligand>
</feature>
<dbReference type="Gene3D" id="3.30.560.10">
    <property type="entry name" value="Glucose Oxidase, domain 3"/>
    <property type="match status" value="1"/>
</dbReference>
<accession>A0A4Q9MUI7</accession>
<evidence type="ECO:0000256" key="1">
    <source>
        <dbReference type="ARBA" id="ARBA00001974"/>
    </source>
</evidence>
<dbReference type="SUPFAM" id="SSF51905">
    <property type="entry name" value="FAD/NAD(P)-binding domain"/>
    <property type="match status" value="1"/>
</dbReference>
<sequence length="609" mass="66832">MTTPQLFDEYDIIFAGGGTAAGVVVGRLAAADPSLRILILEIGPTVRDNLAHIQPGRFLTHLLPESQTVKHVIGKPSEHLNGRQLPIQCGQCVGGGSSVNFMKYTRAPASDYDDWAHLYNNPGWSFHELLPFIKKVETYQNVPNRPTHGYDGPLKVSYGGALTSVGTDFVETVLRYDRTRTAVDDANSMVQDVNRIEPWPKWIDGKTGRRSDVAHHYIYPALDKSKKVHLLPGCAVKRVVIEEGKATGVEFLHNTLLSSDADTTPRIVRASKLVVISAGTFGSPGILERSGIGSKDILDRNSIKQVVDLPGVGENYNDHPLIFVPFHAKKDADTLDGIVRGDADELEKWSAQWQQNGQGLMATNGLDGGYKFRPSEKELRTIGPEFAERWASYYASTPDRPIMWAGQISQYVGLSPPAATHKAFCTGVYSTHPVGTGSVHITSAHDVHSPVDFDTGVLSRREDLAVMRYAWKLAREYGRRMSSYRGEYAPDHPTFPQDSEAAVSQDHKTPVAIDAPDIVYTKEDDEAIDDFLKARIITAWHSLGTCAMKPRDQFGVVDSRLNVYGVQNLKVADMSICPSNVATNTYSTAVMIGEKAAAIIAEDLGFAEV</sequence>
<evidence type="ECO:0000256" key="3">
    <source>
        <dbReference type="PIRSR" id="PIRSR000137-2"/>
    </source>
</evidence>
<feature type="binding site" evidence="3">
    <location>
        <begin position="540"/>
        <end position="541"/>
    </location>
    <ligand>
        <name>FAD</name>
        <dbReference type="ChEBI" id="CHEBI:57692"/>
    </ligand>
</feature>
<dbReference type="PANTHER" id="PTHR11552:SF78">
    <property type="entry name" value="GLUCOSE-METHANOL-CHOLINE OXIDOREDUCTASE N-TERMINAL DOMAIN-CONTAINING PROTEIN"/>
    <property type="match status" value="1"/>
</dbReference>
<dbReference type="Gene3D" id="3.50.50.60">
    <property type="entry name" value="FAD/NAD(P)-binding domain"/>
    <property type="match status" value="1"/>
</dbReference>
<dbReference type="Pfam" id="PF05199">
    <property type="entry name" value="GMC_oxred_C"/>
    <property type="match status" value="1"/>
</dbReference>